<dbReference type="RefSeq" id="WP_111815034.1">
    <property type="nucleotide sequence ID" value="NZ_CBCRZQ010000003.1"/>
</dbReference>
<evidence type="ECO:0008006" key="3">
    <source>
        <dbReference type="Google" id="ProtNLM"/>
    </source>
</evidence>
<protein>
    <recommendedName>
        <fullName evidence="3">NlpE C-terminal OB domain-containing protein</fullName>
    </recommendedName>
</protein>
<dbReference type="PROSITE" id="PS51257">
    <property type="entry name" value="PROKAR_LIPOPROTEIN"/>
    <property type="match status" value="1"/>
</dbReference>
<accession>A0A5C6YSP5</accession>
<evidence type="ECO:0000313" key="1">
    <source>
        <dbReference type="EMBL" id="TXD70072.1"/>
    </source>
</evidence>
<dbReference type="OrthoDB" id="1143948at2"/>
<evidence type="ECO:0000313" key="2">
    <source>
        <dbReference type="Proteomes" id="UP000321945"/>
    </source>
</evidence>
<dbReference type="Proteomes" id="UP000321945">
    <property type="component" value="Unassembled WGS sequence"/>
</dbReference>
<name>A0A5C6YSP5_9FLAO</name>
<gene>
    <name evidence="1" type="ORF">ESV24_02570</name>
</gene>
<sequence>MKKIILLLMLSAVVLSCKNSEEKNEDATEVTTETVEKLTAYKGDFIDSNGAMVLMGNNFIYGVKRNLLSEELSKQVAGVTKSDLDMVSVIVRGSVSKNTENDSEWEEILTITEIMRVADKPSEEVIKLNETAKKN</sequence>
<comment type="caution">
    <text evidence="1">The sequence shown here is derived from an EMBL/GenBank/DDBJ whole genome shotgun (WGS) entry which is preliminary data.</text>
</comment>
<dbReference type="AlphaFoldDB" id="A0A5C6YSP5"/>
<organism evidence="1 2">
    <name type="scientific">Aequorivita lipolytica</name>
    <dbReference type="NCBI Taxonomy" id="153267"/>
    <lineage>
        <taxon>Bacteria</taxon>
        <taxon>Pseudomonadati</taxon>
        <taxon>Bacteroidota</taxon>
        <taxon>Flavobacteriia</taxon>
        <taxon>Flavobacteriales</taxon>
        <taxon>Flavobacteriaceae</taxon>
        <taxon>Aequorivita</taxon>
    </lineage>
</organism>
<proteinExistence type="predicted"/>
<keyword evidence="2" id="KW-1185">Reference proteome</keyword>
<dbReference type="EMBL" id="VORU01000002">
    <property type="protein sequence ID" value="TXD70072.1"/>
    <property type="molecule type" value="Genomic_DNA"/>
</dbReference>
<reference evidence="1 2" key="1">
    <citation type="submission" date="2019-08" db="EMBL/GenBank/DDBJ databases">
        <title>Genome of Aequorivita lipolytica Y10-2 (type strain).</title>
        <authorList>
            <person name="Bowman J.P."/>
        </authorList>
    </citation>
    <scope>NUCLEOTIDE SEQUENCE [LARGE SCALE GENOMIC DNA]</scope>
    <source>
        <strain evidence="1 2">Y10-2</strain>
    </source>
</reference>